<keyword evidence="3" id="KW-1185">Reference proteome</keyword>
<dbReference type="Proteomes" id="UP000297245">
    <property type="component" value="Unassembled WGS sequence"/>
</dbReference>
<accession>A0A4S8MYY9</accession>
<dbReference type="Gene3D" id="1.25.40.20">
    <property type="entry name" value="Ankyrin repeat-containing domain"/>
    <property type="match status" value="1"/>
</dbReference>
<dbReference type="Pfam" id="PF13637">
    <property type="entry name" value="Ank_4"/>
    <property type="match status" value="1"/>
</dbReference>
<evidence type="ECO:0000256" key="1">
    <source>
        <dbReference type="SAM" id="MobiDB-lite"/>
    </source>
</evidence>
<organism evidence="2 3">
    <name type="scientific">Dendrothele bispora (strain CBS 962.96)</name>
    <dbReference type="NCBI Taxonomy" id="1314807"/>
    <lineage>
        <taxon>Eukaryota</taxon>
        <taxon>Fungi</taxon>
        <taxon>Dikarya</taxon>
        <taxon>Basidiomycota</taxon>
        <taxon>Agaricomycotina</taxon>
        <taxon>Agaricomycetes</taxon>
        <taxon>Agaricomycetidae</taxon>
        <taxon>Agaricales</taxon>
        <taxon>Agaricales incertae sedis</taxon>
        <taxon>Dendrothele</taxon>
    </lineage>
</organism>
<sequence>MSGVHLGTIEESGLSDTQLSNDDSSDQFVYPNGDASMDDQVNKTEESDEEDFVYPGPSSPSESVDEQAPVVSPPQPRPSPAQLESLYAAASSGDLALLKKLFRNALDLNDVQSFSLSNEASTRTGLTALHAAASRGYLDIVQWCKLLCHIISALL</sequence>
<feature type="region of interest" description="Disordered" evidence="1">
    <location>
        <begin position="1"/>
        <end position="81"/>
    </location>
</feature>
<reference evidence="2 3" key="1">
    <citation type="journal article" date="2019" name="Nat. Ecol. Evol.">
        <title>Megaphylogeny resolves global patterns of mushroom evolution.</title>
        <authorList>
            <person name="Varga T."/>
            <person name="Krizsan K."/>
            <person name="Foldi C."/>
            <person name="Dima B."/>
            <person name="Sanchez-Garcia M."/>
            <person name="Sanchez-Ramirez S."/>
            <person name="Szollosi G.J."/>
            <person name="Szarkandi J.G."/>
            <person name="Papp V."/>
            <person name="Albert L."/>
            <person name="Andreopoulos W."/>
            <person name="Angelini C."/>
            <person name="Antonin V."/>
            <person name="Barry K.W."/>
            <person name="Bougher N.L."/>
            <person name="Buchanan P."/>
            <person name="Buyck B."/>
            <person name="Bense V."/>
            <person name="Catcheside P."/>
            <person name="Chovatia M."/>
            <person name="Cooper J."/>
            <person name="Damon W."/>
            <person name="Desjardin D."/>
            <person name="Finy P."/>
            <person name="Geml J."/>
            <person name="Haridas S."/>
            <person name="Hughes K."/>
            <person name="Justo A."/>
            <person name="Karasinski D."/>
            <person name="Kautmanova I."/>
            <person name="Kiss B."/>
            <person name="Kocsube S."/>
            <person name="Kotiranta H."/>
            <person name="LaButti K.M."/>
            <person name="Lechner B.E."/>
            <person name="Liimatainen K."/>
            <person name="Lipzen A."/>
            <person name="Lukacs Z."/>
            <person name="Mihaltcheva S."/>
            <person name="Morgado L.N."/>
            <person name="Niskanen T."/>
            <person name="Noordeloos M.E."/>
            <person name="Ohm R.A."/>
            <person name="Ortiz-Santana B."/>
            <person name="Ovrebo C."/>
            <person name="Racz N."/>
            <person name="Riley R."/>
            <person name="Savchenko A."/>
            <person name="Shiryaev A."/>
            <person name="Soop K."/>
            <person name="Spirin V."/>
            <person name="Szebenyi C."/>
            <person name="Tomsovsky M."/>
            <person name="Tulloss R.E."/>
            <person name="Uehling J."/>
            <person name="Grigoriev I.V."/>
            <person name="Vagvolgyi C."/>
            <person name="Papp T."/>
            <person name="Martin F.M."/>
            <person name="Miettinen O."/>
            <person name="Hibbett D.S."/>
            <person name="Nagy L.G."/>
        </authorList>
    </citation>
    <scope>NUCLEOTIDE SEQUENCE [LARGE SCALE GENOMIC DNA]</scope>
    <source>
        <strain evidence="2 3">CBS 962.96</strain>
    </source>
</reference>
<evidence type="ECO:0000313" key="3">
    <source>
        <dbReference type="Proteomes" id="UP000297245"/>
    </source>
</evidence>
<dbReference type="InterPro" id="IPR036770">
    <property type="entry name" value="Ankyrin_rpt-contain_sf"/>
</dbReference>
<proteinExistence type="predicted"/>
<gene>
    <name evidence="2" type="ORF">K435DRAFT_20530</name>
</gene>
<dbReference type="EMBL" id="ML179035">
    <property type="protein sequence ID" value="THV08680.1"/>
    <property type="molecule type" value="Genomic_DNA"/>
</dbReference>
<dbReference type="AlphaFoldDB" id="A0A4S8MYY9"/>
<dbReference type="OrthoDB" id="10057496at2759"/>
<dbReference type="SUPFAM" id="SSF48403">
    <property type="entry name" value="Ankyrin repeat"/>
    <property type="match status" value="1"/>
</dbReference>
<protein>
    <submittedName>
        <fullName evidence="2">Uncharacterized protein</fullName>
    </submittedName>
</protein>
<name>A0A4S8MYY9_DENBC</name>
<evidence type="ECO:0000313" key="2">
    <source>
        <dbReference type="EMBL" id="THV08680.1"/>
    </source>
</evidence>
<dbReference type="InterPro" id="IPR002110">
    <property type="entry name" value="Ankyrin_rpt"/>
</dbReference>